<evidence type="ECO:0000256" key="1">
    <source>
        <dbReference type="SAM" id="MobiDB-lite"/>
    </source>
</evidence>
<feature type="region of interest" description="Disordered" evidence="1">
    <location>
        <begin position="116"/>
        <end position="150"/>
    </location>
</feature>
<evidence type="ECO:0000313" key="3">
    <source>
        <dbReference type="Proteomes" id="UP000283841"/>
    </source>
</evidence>
<dbReference type="Proteomes" id="UP000283841">
    <property type="component" value="Unassembled WGS sequence"/>
</dbReference>
<dbReference type="EMBL" id="RCNU01000001">
    <property type="protein sequence ID" value="RWQ99746.1"/>
    <property type="molecule type" value="Genomic_DNA"/>
</dbReference>
<dbReference type="STRING" id="264951.A0A443I6Y5"/>
<evidence type="ECO:0000313" key="2">
    <source>
        <dbReference type="EMBL" id="RWQ99746.1"/>
    </source>
</evidence>
<feature type="compositionally biased region" description="Low complexity" evidence="1">
    <location>
        <begin position="116"/>
        <end position="133"/>
    </location>
</feature>
<proteinExistence type="predicted"/>
<dbReference type="RefSeq" id="XP_028489391.1">
    <property type="nucleotide sequence ID" value="XM_028627559.1"/>
</dbReference>
<dbReference type="PANTHER" id="PTHR38705">
    <property type="entry name" value="PROTEIN RDS1"/>
    <property type="match status" value="1"/>
</dbReference>
<protein>
    <submittedName>
        <fullName evidence="2">Uncharacterized protein</fullName>
    </submittedName>
</protein>
<accession>A0A443I6Y5</accession>
<dbReference type="InterPro" id="IPR039254">
    <property type="entry name" value="Rds1"/>
</dbReference>
<gene>
    <name evidence="2" type="ORF">C8Q69DRAFT_34810</name>
</gene>
<dbReference type="PANTHER" id="PTHR38705:SF1">
    <property type="entry name" value="PROTEIN RDS1"/>
    <property type="match status" value="1"/>
</dbReference>
<dbReference type="AlphaFoldDB" id="A0A443I6Y5"/>
<dbReference type="VEuPathDB" id="FungiDB:C8Q69DRAFT_34810"/>
<dbReference type="GeneID" id="39596836"/>
<comment type="caution">
    <text evidence="2">The sequence shown here is derived from an EMBL/GenBank/DDBJ whole genome shotgun (WGS) entry which is preliminary data.</text>
</comment>
<organism evidence="2 3">
    <name type="scientific">Byssochlamys spectabilis</name>
    <name type="common">Paecilomyces variotii</name>
    <dbReference type="NCBI Taxonomy" id="264951"/>
    <lineage>
        <taxon>Eukaryota</taxon>
        <taxon>Fungi</taxon>
        <taxon>Dikarya</taxon>
        <taxon>Ascomycota</taxon>
        <taxon>Pezizomycotina</taxon>
        <taxon>Eurotiomycetes</taxon>
        <taxon>Eurotiomycetidae</taxon>
        <taxon>Eurotiales</taxon>
        <taxon>Thermoascaceae</taxon>
        <taxon>Paecilomyces</taxon>
    </lineage>
</organism>
<reference evidence="2 3" key="1">
    <citation type="journal article" date="2018" name="Front. Microbiol.">
        <title>Genomic and genetic insights into a cosmopolitan fungus, Paecilomyces variotii (Eurotiales).</title>
        <authorList>
            <person name="Urquhart A.S."/>
            <person name="Mondo S.J."/>
            <person name="Makela M.R."/>
            <person name="Hane J.K."/>
            <person name="Wiebenga A."/>
            <person name="He G."/>
            <person name="Mihaltcheva S."/>
            <person name="Pangilinan J."/>
            <person name="Lipzen A."/>
            <person name="Barry K."/>
            <person name="de Vries R.P."/>
            <person name="Grigoriev I.V."/>
            <person name="Idnurm A."/>
        </authorList>
    </citation>
    <scope>NUCLEOTIDE SEQUENCE [LARGE SCALE GENOMIC DNA]</scope>
    <source>
        <strain evidence="2 3">CBS 101075</strain>
    </source>
</reference>
<sequence>MISCILFVPQKTVCQISLDRLVPDARAEDLNSYITENPETGGLSSLTSSPGRFLDHDKKCIYLPSMHPLWVICQELQPADLDSSSWVQLLKMPSTHISVAALLALVPFTLAAPATTSASTTPDSAAATSTSAPSAPPLRSHPTSISHGPYLGTATTTGALTAASGILGTAIPSLPPNPNATTYPSDGKLHDAEPAPYVPAGGVGTNGTCTLPGMD</sequence>
<feature type="region of interest" description="Disordered" evidence="1">
    <location>
        <begin position="170"/>
        <end position="215"/>
    </location>
</feature>
<keyword evidence="3" id="KW-1185">Reference proteome</keyword>
<name>A0A443I6Y5_BYSSP</name>